<dbReference type="InterPro" id="IPR009534">
    <property type="entry name" value="DUF1153"/>
</dbReference>
<dbReference type="RefSeq" id="WP_092077776.1">
    <property type="nucleotide sequence ID" value="NZ_FOYI01000003.1"/>
</dbReference>
<dbReference type="InterPro" id="IPR036388">
    <property type="entry name" value="WH-like_DNA-bd_sf"/>
</dbReference>
<dbReference type="OrthoDB" id="9796775at2"/>
<gene>
    <name evidence="1" type="ORF">SAMN04515673_10382</name>
</gene>
<keyword evidence="2" id="KW-1185">Reference proteome</keyword>
<dbReference type="EMBL" id="FOYI01000003">
    <property type="protein sequence ID" value="SFR03892.1"/>
    <property type="molecule type" value="Genomic_DNA"/>
</dbReference>
<evidence type="ECO:0000313" key="2">
    <source>
        <dbReference type="Proteomes" id="UP000199302"/>
    </source>
</evidence>
<evidence type="ECO:0000313" key="1">
    <source>
        <dbReference type="EMBL" id="SFR03892.1"/>
    </source>
</evidence>
<accession>A0A1I6DF12</accession>
<dbReference type="Proteomes" id="UP000199302">
    <property type="component" value="Unassembled WGS sequence"/>
</dbReference>
<protein>
    <recommendedName>
        <fullName evidence="3">DUF1153 domain-containing protein</fullName>
    </recommendedName>
</protein>
<name>A0A1I6DF12_9RHOB</name>
<dbReference type="AlphaFoldDB" id="A0A1I6DF12"/>
<sequence length="92" mass="10403">MYLKKIEGLRTVTLPDGSVLSQTDLPPSETRRWVASRKAAVVNGVRYGLISRENAKERYGLSDEELDEWLNAVKVHGTDALKTTSIQKYRQP</sequence>
<evidence type="ECO:0008006" key="3">
    <source>
        <dbReference type="Google" id="ProtNLM"/>
    </source>
</evidence>
<dbReference type="Gene3D" id="1.10.10.10">
    <property type="entry name" value="Winged helix-like DNA-binding domain superfamily/Winged helix DNA-binding domain"/>
    <property type="match status" value="1"/>
</dbReference>
<reference evidence="1 2" key="1">
    <citation type="submission" date="2016-10" db="EMBL/GenBank/DDBJ databases">
        <authorList>
            <person name="de Groot N.N."/>
        </authorList>
    </citation>
    <scope>NUCLEOTIDE SEQUENCE [LARGE SCALE GENOMIC DNA]</scope>
    <source>
        <strain evidence="2">KMM 9023,NRIC 0796,JCM 17311,KCTC 23692</strain>
    </source>
</reference>
<proteinExistence type="predicted"/>
<dbReference type="SUPFAM" id="SSF48295">
    <property type="entry name" value="TrpR-like"/>
    <property type="match status" value="1"/>
</dbReference>
<dbReference type="GO" id="GO:0043565">
    <property type="term" value="F:sequence-specific DNA binding"/>
    <property type="evidence" value="ECO:0007669"/>
    <property type="project" value="InterPro"/>
</dbReference>
<dbReference type="STRING" id="871652.SAMN04515673_10382"/>
<dbReference type="InterPro" id="IPR010921">
    <property type="entry name" value="Trp_repressor/repl_initiator"/>
</dbReference>
<dbReference type="Pfam" id="PF06627">
    <property type="entry name" value="DUF1153"/>
    <property type="match status" value="1"/>
</dbReference>
<organism evidence="1 2">
    <name type="scientific">Poseidonocella sedimentorum</name>
    <dbReference type="NCBI Taxonomy" id="871652"/>
    <lineage>
        <taxon>Bacteria</taxon>
        <taxon>Pseudomonadati</taxon>
        <taxon>Pseudomonadota</taxon>
        <taxon>Alphaproteobacteria</taxon>
        <taxon>Rhodobacterales</taxon>
        <taxon>Roseobacteraceae</taxon>
        <taxon>Poseidonocella</taxon>
    </lineage>
</organism>